<feature type="chain" id="PRO_5032443983" evidence="2">
    <location>
        <begin position="23"/>
        <end position="365"/>
    </location>
</feature>
<dbReference type="PANTHER" id="PTHR45642:SF145">
    <property type="entry name" value="OS05G0468500 PROTEIN"/>
    <property type="match status" value="1"/>
</dbReference>
<dbReference type="InterPro" id="IPR036514">
    <property type="entry name" value="SGNH_hydro_sf"/>
</dbReference>
<keyword evidence="4" id="KW-1185">Reference proteome</keyword>
<feature type="signal peptide" evidence="2">
    <location>
        <begin position="1"/>
        <end position="22"/>
    </location>
</feature>
<dbReference type="Gene3D" id="3.40.50.1110">
    <property type="entry name" value="SGNH hydrolase"/>
    <property type="match status" value="1"/>
</dbReference>
<dbReference type="EMBL" id="SWLB01000025">
    <property type="protein sequence ID" value="KAF3322481.1"/>
    <property type="molecule type" value="Genomic_DNA"/>
</dbReference>
<evidence type="ECO:0000256" key="1">
    <source>
        <dbReference type="ARBA" id="ARBA00008668"/>
    </source>
</evidence>
<reference evidence="3" key="1">
    <citation type="submission" date="2020-01" db="EMBL/GenBank/DDBJ databases">
        <title>Genome sequence of Kobresia littledalei, the first chromosome-level genome in the family Cyperaceae.</title>
        <authorList>
            <person name="Qu G."/>
        </authorList>
    </citation>
    <scope>NUCLEOTIDE SEQUENCE</scope>
    <source>
        <strain evidence="3">C.B.Clarke</strain>
        <tissue evidence="3">Leaf</tissue>
    </source>
</reference>
<comment type="caution">
    <text evidence="3">The sequence shown here is derived from an EMBL/GenBank/DDBJ whole genome shotgun (WGS) entry which is preliminary data.</text>
</comment>
<evidence type="ECO:0000256" key="2">
    <source>
        <dbReference type="SAM" id="SignalP"/>
    </source>
</evidence>
<dbReference type="PANTHER" id="PTHR45642">
    <property type="entry name" value="GDSL ESTERASE/LIPASE EXL3"/>
    <property type="match status" value="1"/>
</dbReference>
<sequence>MANLVTCIALLLTLFVFSKAKAAPTYDVPAVFVFGDSTVDTGNNNKLVTVVKANFPPYGEAFFNKKATGRFSDGKLVPDYVVSALNLSDSLPPYAGHKVTANDFGVCFASAGTGLDDETATRFNVQTLAQQVKEFRLYIGNLSALKGEAETQEFLKKSLFITSVGSNDIMISYNLFLDRRTTYTLPQYHAFLLDRHKAFLQQLYELGARNFLVTGLPPIGCLPIQLTLESLKKSIIPGMPAAPRPNKCIQDQNNAAASYNKKLQQMIQGLLMKFISKERTRVVYLDNYNRLLDMSNNPEKYGFTETKRGCCGSGLVEMGPLCNSLDLMCSNPSQYMFFDSVHGTQAAYKVVAEDVMKVVHAMLAN</sequence>
<accession>A0A833V1E5</accession>
<organism evidence="3 4">
    <name type="scientific">Carex littledalei</name>
    <dbReference type="NCBI Taxonomy" id="544730"/>
    <lineage>
        <taxon>Eukaryota</taxon>
        <taxon>Viridiplantae</taxon>
        <taxon>Streptophyta</taxon>
        <taxon>Embryophyta</taxon>
        <taxon>Tracheophyta</taxon>
        <taxon>Spermatophyta</taxon>
        <taxon>Magnoliopsida</taxon>
        <taxon>Liliopsida</taxon>
        <taxon>Poales</taxon>
        <taxon>Cyperaceae</taxon>
        <taxon>Cyperoideae</taxon>
        <taxon>Cariceae</taxon>
        <taxon>Carex</taxon>
        <taxon>Carex subgen. Euthyceras</taxon>
    </lineage>
</organism>
<comment type="similarity">
    <text evidence="1">Belongs to the 'GDSL' lipolytic enzyme family.</text>
</comment>
<name>A0A833V1E5_9POAL</name>
<dbReference type="Proteomes" id="UP000623129">
    <property type="component" value="Unassembled WGS sequence"/>
</dbReference>
<dbReference type="InterPro" id="IPR035669">
    <property type="entry name" value="SGNH_plant_lipase-like"/>
</dbReference>
<proteinExistence type="inferred from homology"/>
<dbReference type="CDD" id="cd01837">
    <property type="entry name" value="SGNH_plant_lipase_like"/>
    <property type="match status" value="1"/>
</dbReference>
<keyword evidence="2" id="KW-0732">Signal</keyword>
<dbReference type="AlphaFoldDB" id="A0A833V1E5"/>
<evidence type="ECO:0000313" key="4">
    <source>
        <dbReference type="Proteomes" id="UP000623129"/>
    </source>
</evidence>
<dbReference type="OrthoDB" id="1600564at2759"/>
<dbReference type="SUPFAM" id="SSF52266">
    <property type="entry name" value="SGNH hydrolase"/>
    <property type="match status" value="1"/>
</dbReference>
<protein>
    <submittedName>
        <fullName evidence="3">GDSL esterase/lipase</fullName>
    </submittedName>
</protein>
<dbReference type="InterPro" id="IPR001087">
    <property type="entry name" value="GDSL"/>
</dbReference>
<evidence type="ECO:0000313" key="3">
    <source>
        <dbReference type="EMBL" id="KAF3322481.1"/>
    </source>
</evidence>
<dbReference type="Pfam" id="PF00657">
    <property type="entry name" value="Lipase_GDSL"/>
    <property type="match status" value="1"/>
</dbReference>
<gene>
    <name evidence="3" type="ORF">FCM35_KLT13622</name>
</gene>
<dbReference type="GO" id="GO:0016788">
    <property type="term" value="F:hydrolase activity, acting on ester bonds"/>
    <property type="evidence" value="ECO:0007669"/>
    <property type="project" value="InterPro"/>
</dbReference>
<dbReference type="InterPro" id="IPR050592">
    <property type="entry name" value="GDSL_lipolytic_enzyme"/>
</dbReference>